<name>A0A1D9C9S0_9CAUD</name>
<protein>
    <submittedName>
        <fullName evidence="1">Putative tail tube protein</fullName>
    </submittedName>
</protein>
<dbReference type="GeneID" id="54977070"/>
<gene>
    <name evidence="1" type="primary">PP_00035</name>
</gene>
<evidence type="ECO:0000313" key="1">
    <source>
        <dbReference type="EMBL" id="AOY11840.1"/>
    </source>
</evidence>
<dbReference type="KEGG" id="vg:54977070"/>
<evidence type="ECO:0000313" key="2">
    <source>
        <dbReference type="Proteomes" id="UP000225897"/>
    </source>
</evidence>
<dbReference type="RefSeq" id="YP_009786977.1">
    <property type="nucleotide sequence ID" value="NC_047775.1"/>
</dbReference>
<accession>A0A1D9C9S0</accession>
<keyword evidence="2" id="KW-1185">Reference proteome</keyword>
<dbReference type="Pfam" id="PF10772">
    <property type="entry name" value="Phage_HP1_Orf24"/>
    <property type="match status" value="1"/>
</dbReference>
<dbReference type="Proteomes" id="UP000225897">
    <property type="component" value="Segment"/>
</dbReference>
<reference evidence="1 2" key="1">
    <citation type="submission" date="2016-08" db="EMBL/GenBank/DDBJ databases">
        <title>Salinivibrio phage SMHB1.</title>
        <authorList>
            <person name="Olonade I.T."/>
            <person name="van Zyl L.J."/>
            <person name="Trindade M.I."/>
        </authorList>
    </citation>
    <scope>NUCLEOTIDE SEQUENCE [LARGE SCALE GENOMIC DNA]</scope>
</reference>
<organism evidence="1 2">
    <name type="scientific">Salinivibrio phage SMHB1</name>
    <dbReference type="NCBI Taxonomy" id="1897436"/>
    <lineage>
        <taxon>Viruses</taxon>
        <taxon>Duplodnaviria</taxon>
        <taxon>Heunggongvirae</taxon>
        <taxon>Uroviricota</taxon>
        <taxon>Caudoviricetes</taxon>
        <taxon>Peduoviridae</taxon>
        <taxon>Playavirus</taxon>
        <taxon>Playavirus SMHB1</taxon>
    </lineage>
</organism>
<dbReference type="InterPro" id="IPR019708">
    <property type="entry name" value="Phage_HP1_Orf24"/>
</dbReference>
<sequence length="151" mass="16486">MSTVISGKNLRFNIGDLKIVASKWTCSITDNSATNKSNGVPDGWVEGDVEASGEIELTTTNFNLLMKAAENAGAFRALPEFDAMGYGKTNKDELKVEMFGIRLKISDLLDVDANGGSALMHKIPYEVTSPDFVHINGVPYLREDEIEDLVN</sequence>
<dbReference type="EMBL" id="KX774374">
    <property type="protein sequence ID" value="AOY11840.1"/>
    <property type="molecule type" value="Genomic_DNA"/>
</dbReference>
<proteinExistence type="predicted"/>